<proteinExistence type="predicted"/>
<sequence length="145" mass="16010">MTTPNLRAIAYAQTPQAYAPKHTPRSLAIASSMALLVEKRDTKSERPLPLPAILLDVWPVGPGQPHRGKPTSATRLNLRRSIPDQPSHGSACALQRGELIFLKRCWDRTNSEAVSKRRLQKTFKDILLRAPVRTSAMIASGDPIP</sequence>
<dbReference type="EMBL" id="GG692419">
    <property type="protein sequence ID" value="EER44823.1"/>
    <property type="molecule type" value="Genomic_DNA"/>
</dbReference>
<evidence type="ECO:0000313" key="1">
    <source>
        <dbReference type="EMBL" id="EER44823.1"/>
    </source>
</evidence>
<protein>
    <submittedName>
        <fullName evidence="1">Uncharacterized protein</fullName>
    </submittedName>
</protein>
<dbReference type="HOGENOM" id="CLU_1786358_0_0_1"/>
<accession>C6H581</accession>
<dbReference type="Proteomes" id="UP000002624">
    <property type="component" value="Unassembled WGS sequence"/>
</dbReference>
<dbReference type="VEuPathDB" id="FungiDB:HCDG_00402"/>
<reference evidence="2" key="1">
    <citation type="submission" date="2009-05" db="EMBL/GenBank/DDBJ databases">
        <title>The genome sequence of Ajellomyces capsulatus strain H143.</title>
        <authorList>
            <person name="Champion M."/>
            <person name="Cuomo C.A."/>
            <person name="Ma L.-J."/>
            <person name="Henn M.R."/>
            <person name="Sil A."/>
            <person name="Goldman B."/>
            <person name="Young S.K."/>
            <person name="Kodira C.D."/>
            <person name="Zeng Q."/>
            <person name="Koehrsen M."/>
            <person name="Alvarado L."/>
            <person name="Berlin A.M."/>
            <person name="Borenstein D."/>
            <person name="Chen Z."/>
            <person name="Engels R."/>
            <person name="Freedman E."/>
            <person name="Gellesch M."/>
            <person name="Goldberg J."/>
            <person name="Griggs A."/>
            <person name="Gujja S."/>
            <person name="Heiman D.I."/>
            <person name="Hepburn T.A."/>
            <person name="Howarth C."/>
            <person name="Jen D."/>
            <person name="Larson L."/>
            <person name="Lewis B."/>
            <person name="Mehta T."/>
            <person name="Park D."/>
            <person name="Pearson M."/>
            <person name="Roberts A."/>
            <person name="Saif S."/>
            <person name="Shea T.D."/>
            <person name="Shenoy N."/>
            <person name="Sisk P."/>
            <person name="Stolte C."/>
            <person name="Sykes S."/>
            <person name="Walk T."/>
            <person name="White J."/>
            <person name="Yandava C."/>
            <person name="Klein B."/>
            <person name="McEwen J.G."/>
            <person name="Puccia R."/>
            <person name="Goldman G.H."/>
            <person name="Felipe M.S."/>
            <person name="Nino-Vega G."/>
            <person name="San-Blas G."/>
            <person name="Taylor J.W."/>
            <person name="Mendoza L."/>
            <person name="Galagan J.E."/>
            <person name="Nusbaum C."/>
            <person name="Birren B.W."/>
        </authorList>
    </citation>
    <scope>NUCLEOTIDE SEQUENCE [LARGE SCALE GENOMIC DNA]</scope>
    <source>
        <strain evidence="2">H143</strain>
    </source>
</reference>
<organism evidence="1 2">
    <name type="scientific">Ajellomyces capsulatus (strain H143)</name>
    <name type="common">Darling's disease fungus</name>
    <name type="synonym">Histoplasma capsulatum</name>
    <dbReference type="NCBI Taxonomy" id="544712"/>
    <lineage>
        <taxon>Eukaryota</taxon>
        <taxon>Fungi</taxon>
        <taxon>Dikarya</taxon>
        <taxon>Ascomycota</taxon>
        <taxon>Pezizomycotina</taxon>
        <taxon>Eurotiomycetes</taxon>
        <taxon>Eurotiomycetidae</taxon>
        <taxon>Onygenales</taxon>
        <taxon>Ajellomycetaceae</taxon>
        <taxon>Histoplasma</taxon>
    </lineage>
</organism>
<dbReference type="AlphaFoldDB" id="C6H581"/>
<gene>
    <name evidence="1" type="ORF">HCDG_00402</name>
</gene>
<evidence type="ECO:0000313" key="2">
    <source>
        <dbReference type="Proteomes" id="UP000002624"/>
    </source>
</evidence>
<name>C6H581_AJECH</name>